<name>A0ABP0XSD3_9ROSI</name>
<dbReference type="InterPro" id="IPR041118">
    <property type="entry name" value="Rx_N"/>
</dbReference>
<dbReference type="Pfam" id="PF18052">
    <property type="entry name" value="Rx_N"/>
    <property type="match status" value="1"/>
</dbReference>
<proteinExistence type="predicted"/>
<keyword evidence="5" id="KW-0067">ATP-binding</keyword>
<keyword evidence="3" id="KW-0547">Nucleotide-binding</keyword>
<dbReference type="Gene3D" id="3.80.10.10">
    <property type="entry name" value="Ribonuclease Inhibitor"/>
    <property type="match status" value="2"/>
</dbReference>
<evidence type="ECO:0000259" key="6">
    <source>
        <dbReference type="Pfam" id="PF00931"/>
    </source>
</evidence>
<dbReference type="EMBL" id="OZ021735">
    <property type="protein sequence ID" value="CAK9310286.1"/>
    <property type="molecule type" value="Genomic_DNA"/>
</dbReference>
<sequence length="1036" mass="119172">MAEAILFDVAGAILMKLSSQAFQRLGMLFGLKDDLNKLTGTVSTIKDVLLDAEGRQTKSHLLENWLQKLEEALHDAEDVLDELSTEALHREVMTRDKVAKQVRIFFSKSNQIAFNYRMARQIKKIWERLDAIDAEKKQFHLHENCESKTRYSSFDQIMTGRESWSFSNEEEVIGRDDDKEYVKDLLLDVNMNVTHNVSFVAIVGMGGIGKTTLAKSLYNDEKLSKYFELKIWVWVSDQFEIKAVVEKIIESATKSNPNVKGMQALQTELQDVIGGKRYLLVMDDVWNESEETWHGLKPLLMRGAKGSKILITKRDSKVAAEIESMTSLFTLEGLPESKSWSLFSKVAFKEGKELENPNLIHLGKEILVKCGGVPLVIRHIGRLVYSKTSEEEWMSFKNNELLEIIQQDNDMTSVLKLSYNHLPPNLKQCFAYLSLFPKRQSLKINDLIRQWMALGFIESSNGTKSMEDTGKDYFKELCWRFFLENSINECNIDNDVHMHDVMRDLATNVAGKKYVRENLDCDYAFNEKTRHVSFDCKIKSWPDVLCKLRKAKGLRTFQLFSSNFEYEKKNEINEAILDEVFSSFPRLRVLGLNNSDSRTVPNSIRRLRHLRYLDLSENNMESLPNSITELQNLQTLNLMYCTELKELPRDTGNLVNLRHLDFNTSTLTNMPEGMGKLSCLQTLSYFVLDCKRSNQLRELNVLIHLNGDLRILGLEQLRHNPSEVSLVNLKDIKGLKNLELEWRPSRDDQEYEGEDDEIAIMEGLEPHPNVESLRIEGYSGVGLPNWVSTSLSKLTKIIIYKCHRLQHLTQIGHLQALTFLYLDDMRSLQFIDKNETSSSFFFPSLELLIIENMPNLEGWWELGETQKNWLPPTFPKLISLHISECPKFSFMPKPASTGAVVLLCNVNVQLVSTLGPLWGLESLTLEEIKDLKYLEITESQQNLDSLPIRIRHLKIRKCLNLMSLPEWIGILTSLEELEIMECRKLKSLPEGIQKLVSLRSFCIGGCPEVEERCKQGGEDWAKIAHIPDFDHFLLDN</sequence>
<gene>
    <name evidence="10" type="ORF">CITCOLO1_LOCUS1904</name>
</gene>
<dbReference type="PRINTS" id="PR00364">
    <property type="entry name" value="DISEASERSIST"/>
</dbReference>
<reference evidence="10 11" key="1">
    <citation type="submission" date="2024-03" db="EMBL/GenBank/DDBJ databases">
        <authorList>
            <person name="Gkanogiannis A."/>
            <person name="Becerra Lopez-Lavalle L."/>
        </authorList>
    </citation>
    <scope>NUCLEOTIDE SEQUENCE [LARGE SCALE GENOMIC DNA]</scope>
</reference>
<evidence type="ECO:0000256" key="5">
    <source>
        <dbReference type="ARBA" id="ARBA00022840"/>
    </source>
</evidence>
<dbReference type="Proteomes" id="UP001642487">
    <property type="component" value="Chromosome 1"/>
</dbReference>
<dbReference type="InterPro" id="IPR001611">
    <property type="entry name" value="Leu-rich_rpt"/>
</dbReference>
<feature type="domain" description="Disease resistance R13L4/SHOC-2-like LRR" evidence="9">
    <location>
        <begin position="580"/>
        <end position="849"/>
    </location>
</feature>
<dbReference type="InterPro" id="IPR032675">
    <property type="entry name" value="LRR_dom_sf"/>
</dbReference>
<dbReference type="Pfam" id="PF23598">
    <property type="entry name" value="LRR_14"/>
    <property type="match status" value="1"/>
</dbReference>
<keyword evidence="4" id="KW-0611">Plant defense</keyword>
<dbReference type="InterPro" id="IPR002182">
    <property type="entry name" value="NB-ARC"/>
</dbReference>
<dbReference type="SUPFAM" id="SSF52047">
    <property type="entry name" value="RNI-like"/>
    <property type="match status" value="1"/>
</dbReference>
<dbReference type="Gene3D" id="1.10.8.430">
    <property type="entry name" value="Helical domain of apoptotic protease-activating factors"/>
    <property type="match status" value="1"/>
</dbReference>
<keyword evidence="1" id="KW-0433">Leucine-rich repeat</keyword>
<dbReference type="SMART" id="SM00369">
    <property type="entry name" value="LRR_TYP"/>
    <property type="match status" value="2"/>
</dbReference>
<feature type="domain" description="Disease resistance N-terminal" evidence="7">
    <location>
        <begin position="11"/>
        <end position="97"/>
    </location>
</feature>
<evidence type="ECO:0000256" key="2">
    <source>
        <dbReference type="ARBA" id="ARBA00022737"/>
    </source>
</evidence>
<dbReference type="Gene3D" id="3.40.50.300">
    <property type="entry name" value="P-loop containing nucleotide triphosphate hydrolases"/>
    <property type="match status" value="1"/>
</dbReference>
<evidence type="ECO:0000313" key="11">
    <source>
        <dbReference type="Proteomes" id="UP001642487"/>
    </source>
</evidence>
<keyword evidence="11" id="KW-1185">Reference proteome</keyword>
<dbReference type="InterPro" id="IPR058922">
    <property type="entry name" value="WHD_DRP"/>
</dbReference>
<dbReference type="PANTHER" id="PTHR36766">
    <property type="entry name" value="PLANT BROAD-SPECTRUM MILDEW RESISTANCE PROTEIN RPW8"/>
    <property type="match status" value="1"/>
</dbReference>
<protein>
    <submittedName>
        <fullName evidence="10">Uncharacterized protein</fullName>
    </submittedName>
</protein>
<dbReference type="PANTHER" id="PTHR36766:SF38">
    <property type="entry name" value="DISEASE RESISTANCE PROTEIN RGA3"/>
    <property type="match status" value="1"/>
</dbReference>
<dbReference type="InterPro" id="IPR003591">
    <property type="entry name" value="Leu-rich_rpt_typical-subtyp"/>
</dbReference>
<dbReference type="InterPro" id="IPR036388">
    <property type="entry name" value="WH-like_DNA-bd_sf"/>
</dbReference>
<dbReference type="PROSITE" id="PS51450">
    <property type="entry name" value="LRR"/>
    <property type="match status" value="1"/>
</dbReference>
<evidence type="ECO:0000256" key="3">
    <source>
        <dbReference type="ARBA" id="ARBA00022741"/>
    </source>
</evidence>
<dbReference type="Gene3D" id="1.20.5.4130">
    <property type="match status" value="1"/>
</dbReference>
<feature type="domain" description="Disease resistance protein winged helix" evidence="8">
    <location>
        <begin position="435"/>
        <end position="506"/>
    </location>
</feature>
<dbReference type="InterPro" id="IPR027417">
    <property type="entry name" value="P-loop_NTPase"/>
</dbReference>
<dbReference type="Pfam" id="PF00931">
    <property type="entry name" value="NB-ARC"/>
    <property type="match status" value="1"/>
</dbReference>
<evidence type="ECO:0000259" key="9">
    <source>
        <dbReference type="Pfam" id="PF23598"/>
    </source>
</evidence>
<evidence type="ECO:0000256" key="4">
    <source>
        <dbReference type="ARBA" id="ARBA00022821"/>
    </source>
</evidence>
<evidence type="ECO:0000256" key="1">
    <source>
        <dbReference type="ARBA" id="ARBA00022614"/>
    </source>
</evidence>
<organism evidence="10 11">
    <name type="scientific">Citrullus colocynthis</name>
    <name type="common">colocynth</name>
    <dbReference type="NCBI Taxonomy" id="252529"/>
    <lineage>
        <taxon>Eukaryota</taxon>
        <taxon>Viridiplantae</taxon>
        <taxon>Streptophyta</taxon>
        <taxon>Embryophyta</taxon>
        <taxon>Tracheophyta</taxon>
        <taxon>Spermatophyta</taxon>
        <taxon>Magnoliopsida</taxon>
        <taxon>eudicotyledons</taxon>
        <taxon>Gunneridae</taxon>
        <taxon>Pentapetalae</taxon>
        <taxon>rosids</taxon>
        <taxon>fabids</taxon>
        <taxon>Cucurbitales</taxon>
        <taxon>Cucurbitaceae</taxon>
        <taxon>Benincaseae</taxon>
        <taxon>Citrullus</taxon>
    </lineage>
</organism>
<evidence type="ECO:0000313" key="10">
    <source>
        <dbReference type="EMBL" id="CAK9310286.1"/>
    </source>
</evidence>
<dbReference type="InterPro" id="IPR042197">
    <property type="entry name" value="Apaf_helical"/>
</dbReference>
<dbReference type="InterPro" id="IPR055414">
    <property type="entry name" value="LRR_R13L4/SHOC2-like"/>
</dbReference>
<accession>A0ABP0XSD3</accession>
<feature type="domain" description="NB-ARC" evidence="6">
    <location>
        <begin position="194"/>
        <end position="350"/>
    </location>
</feature>
<evidence type="ECO:0000259" key="7">
    <source>
        <dbReference type="Pfam" id="PF18052"/>
    </source>
</evidence>
<dbReference type="SUPFAM" id="SSF52540">
    <property type="entry name" value="P-loop containing nucleoside triphosphate hydrolases"/>
    <property type="match status" value="1"/>
</dbReference>
<dbReference type="Gene3D" id="1.10.10.10">
    <property type="entry name" value="Winged helix-like DNA-binding domain superfamily/Winged helix DNA-binding domain"/>
    <property type="match status" value="1"/>
</dbReference>
<dbReference type="SUPFAM" id="SSF52058">
    <property type="entry name" value="L domain-like"/>
    <property type="match status" value="1"/>
</dbReference>
<keyword evidence="2" id="KW-0677">Repeat</keyword>
<evidence type="ECO:0000259" key="8">
    <source>
        <dbReference type="Pfam" id="PF23559"/>
    </source>
</evidence>
<dbReference type="Pfam" id="PF23559">
    <property type="entry name" value="WHD_DRP"/>
    <property type="match status" value="1"/>
</dbReference>